<comment type="caution">
    <text evidence="1">The sequence shown here is derived from an EMBL/GenBank/DDBJ whole genome shotgun (WGS) entry which is preliminary data.</text>
</comment>
<organism evidence="1 2">
    <name type="scientific">Salinibacter ruber</name>
    <dbReference type="NCBI Taxonomy" id="146919"/>
    <lineage>
        <taxon>Bacteria</taxon>
        <taxon>Pseudomonadati</taxon>
        <taxon>Rhodothermota</taxon>
        <taxon>Rhodothermia</taxon>
        <taxon>Rhodothermales</taxon>
        <taxon>Salinibacteraceae</taxon>
        <taxon>Salinibacter</taxon>
    </lineage>
</organism>
<reference evidence="1" key="1">
    <citation type="submission" date="2022-08" db="EMBL/GenBank/DDBJ databases">
        <title>Genomic Encyclopedia of Type Strains, Phase V (KMG-V): Genome sequencing to study the core and pangenomes of soil and plant-associated prokaryotes.</title>
        <authorList>
            <person name="Whitman W."/>
        </authorList>
    </citation>
    <scope>NUCLEOTIDE SEQUENCE</scope>
    <source>
        <strain evidence="1">SP3002</strain>
    </source>
</reference>
<name>A0AAW5P6R4_9BACT</name>
<accession>A0AAW5P6R4</accession>
<sequence length="231" mass="26344">MTAWTSLLTFQDIDLETLAVYVALMQSAAPSGALREGHGTIRKMYYRLYGKQIREDAYEEALDTLIEKGAMPSREALYPLSPPQKSKKRVENIVEKLEQDISGVHPDFESYDFPEQERIFSALKVAKALEVAVKEKRKQLSTDQGAVVDAGHQVRYWAKTWDYGFIGKLKGTYGAETVIGTVLDIYRHDGFEKLRQGDWKKRRRVYRKYLIAALKGEVDPASDANQRTAVY</sequence>
<evidence type="ECO:0000313" key="1">
    <source>
        <dbReference type="EMBL" id="MCS4157618.1"/>
    </source>
</evidence>
<protein>
    <submittedName>
        <fullName evidence="1">Uncharacterized protein</fullName>
    </submittedName>
</protein>
<dbReference type="Proteomes" id="UP001155110">
    <property type="component" value="Unassembled WGS sequence"/>
</dbReference>
<evidence type="ECO:0000313" key="2">
    <source>
        <dbReference type="Proteomes" id="UP001155110"/>
    </source>
</evidence>
<gene>
    <name evidence="1" type="ORF">GGP99_001582</name>
</gene>
<proteinExistence type="predicted"/>
<dbReference type="RefSeq" id="WP_259258111.1">
    <property type="nucleotide sequence ID" value="NZ_JANTZM010000007.1"/>
</dbReference>
<dbReference type="AlphaFoldDB" id="A0AAW5P6R4"/>
<dbReference type="EMBL" id="JANTZM010000007">
    <property type="protein sequence ID" value="MCS4157618.1"/>
    <property type="molecule type" value="Genomic_DNA"/>
</dbReference>